<sequence length="49" mass="5971">MGSKWNFMPTMVKLSDQSSLYQFEWFDYISFPLYKFWTNYTPPWTSSVS</sequence>
<dbReference type="Proteomes" id="UP000243217">
    <property type="component" value="Unassembled WGS sequence"/>
</dbReference>
<comment type="caution">
    <text evidence="1">The sequence shown here is derived from an EMBL/GenBank/DDBJ whole genome shotgun (WGS) entry which is preliminary data.</text>
</comment>
<gene>
    <name evidence="1" type="ORF">THRCLA_11830</name>
</gene>
<name>A0A1V9Y6I1_9STRA</name>
<dbReference type="EMBL" id="JNBS01005036">
    <property type="protein sequence ID" value="OQR81323.1"/>
    <property type="molecule type" value="Genomic_DNA"/>
</dbReference>
<dbReference type="AlphaFoldDB" id="A0A1V9Y6I1"/>
<organism evidence="1 2">
    <name type="scientific">Thraustotheca clavata</name>
    <dbReference type="NCBI Taxonomy" id="74557"/>
    <lineage>
        <taxon>Eukaryota</taxon>
        <taxon>Sar</taxon>
        <taxon>Stramenopiles</taxon>
        <taxon>Oomycota</taxon>
        <taxon>Saprolegniomycetes</taxon>
        <taxon>Saprolegniales</taxon>
        <taxon>Achlyaceae</taxon>
        <taxon>Thraustotheca</taxon>
    </lineage>
</organism>
<protein>
    <submittedName>
        <fullName evidence="1">Uncharacterized protein</fullName>
    </submittedName>
</protein>
<evidence type="ECO:0000313" key="2">
    <source>
        <dbReference type="Proteomes" id="UP000243217"/>
    </source>
</evidence>
<keyword evidence="2" id="KW-1185">Reference proteome</keyword>
<proteinExistence type="predicted"/>
<evidence type="ECO:0000313" key="1">
    <source>
        <dbReference type="EMBL" id="OQR81323.1"/>
    </source>
</evidence>
<reference evidence="1 2" key="1">
    <citation type="journal article" date="2014" name="Genome Biol. Evol.">
        <title>The secreted proteins of Achlya hypogyna and Thraustotheca clavata identify the ancestral oomycete secretome and reveal gene acquisitions by horizontal gene transfer.</title>
        <authorList>
            <person name="Misner I."/>
            <person name="Blouin N."/>
            <person name="Leonard G."/>
            <person name="Richards T.A."/>
            <person name="Lane C.E."/>
        </authorList>
    </citation>
    <scope>NUCLEOTIDE SEQUENCE [LARGE SCALE GENOMIC DNA]</scope>
    <source>
        <strain evidence="1 2">ATCC 34112</strain>
    </source>
</reference>
<accession>A0A1V9Y6I1</accession>